<dbReference type="InterPro" id="IPR004119">
    <property type="entry name" value="EcKL"/>
</dbReference>
<dbReference type="InterPro" id="IPR011009">
    <property type="entry name" value="Kinase-like_dom_sf"/>
</dbReference>
<dbReference type="OrthoDB" id="411145at2759"/>
<evidence type="ECO:0000313" key="2">
    <source>
        <dbReference type="Proteomes" id="UP000241462"/>
    </source>
</evidence>
<keyword evidence="2" id="KW-1185">Reference proteome</keyword>
<name>A0A2T2ZYW4_9PEZI</name>
<dbReference type="Pfam" id="PF02958">
    <property type="entry name" value="EcKL"/>
    <property type="match status" value="1"/>
</dbReference>
<dbReference type="PANTHER" id="PTHR23020:SF41">
    <property type="entry name" value="AMINOGLYCOSIDE PHOSPHOTRANSFERASE DOMAIN-CONTAINING PROTEIN"/>
    <property type="match status" value="1"/>
</dbReference>
<dbReference type="InParanoid" id="A0A2T2ZYW4"/>
<evidence type="ECO:0000313" key="1">
    <source>
        <dbReference type="EMBL" id="PSR79821.1"/>
    </source>
</evidence>
<sequence length="434" mass="48070">MNSQAETERVAQDLLAQHNLQLVSCRNLQSLWAGYGHICHILAKSTRPATGSDSNSDNDSDETQVTPLILKYIAPPGASPNARPDEGHIRKLLSYQVELAFYTHLAPQLPSDVAVAKCLASLHSGHRSAKNQAQPDPQAHEAAEFKTAMLLEDLRVAFPVAGEKRAVLSESQVYGALAWLAGFHGHWWRSVEETLDRSKLVRPPLEHLAQHDDAFFPAAAGEDKQAARVWLNGGYTYLDTRRTEYDNLCEESSAWTEILCQPVQGGDSNKSLAELVALALAPTDGSSGSGAAGDGIGRYQTLIHGDVKSENLFTDQTGAQVAFFDFQYVGLGLGVCDLAKLFTCSVPRAMLRTKDGEQTLLRFYLDRLQKVAGKQYGWQVFVRHWETALVDWLRFQASWGFWGNTAWLEGRVRSITADREWIAWLLAETSRCGR</sequence>
<dbReference type="InterPro" id="IPR052961">
    <property type="entry name" value="Oxido-Kinase-like_Enzymes"/>
</dbReference>
<dbReference type="Proteomes" id="UP000241462">
    <property type="component" value="Unassembled WGS sequence"/>
</dbReference>
<protein>
    <recommendedName>
        <fullName evidence="3">Kinase-like domain-containing protein</fullName>
    </recommendedName>
</protein>
<proteinExistence type="predicted"/>
<accession>A0A2T2ZYW4</accession>
<organism evidence="1 2">
    <name type="scientific">Coniella lustricola</name>
    <dbReference type="NCBI Taxonomy" id="2025994"/>
    <lineage>
        <taxon>Eukaryota</taxon>
        <taxon>Fungi</taxon>
        <taxon>Dikarya</taxon>
        <taxon>Ascomycota</taxon>
        <taxon>Pezizomycotina</taxon>
        <taxon>Sordariomycetes</taxon>
        <taxon>Sordariomycetidae</taxon>
        <taxon>Diaporthales</taxon>
        <taxon>Schizoparmaceae</taxon>
        <taxon>Coniella</taxon>
    </lineage>
</organism>
<dbReference type="AlphaFoldDB" id="A0A2T2ZYW4"/>
<dbReference type="Gene3D" id="3.90.1200.10">
    <property type="match status" value="1"/>
</dbReference>
<reference evidence="1 2" key="1">
    <citation type="journal article" date="2018" name="Mycol. Prog.">
        <title>Coniella lustricola, a new species from submerged detritus.</title>
        <authorList>
            <person name="Raudabaugh D.B."/>
            <person name="Iturriaga T."/>
            <person name="Carver A."/>
            <person name="Mondo S."/>
            <person name="Pangilinan J."/>
            <person name="Lipzen A."/>
            <person name="He G."/>
            <person name="Amirebrahimi M."/>
            <person name="Grigoriev I.V."/>
            <person name="Miller A.N."/>
        </authorList>
    </citation>
    <scope>NUCLEOTIDE SEQUENCE [LARGE SCALE GENOMIC DNA]</scope>
    <source>
        <strain evidence="1 2">B22-T-1</strain>
    </source>
</reference>
<evidence type="ECO:0008006" key="3">
    <source>
        <dbReference type="Google" id="ProtNLM"/>
    </source>
</evidence>
<dbReference type="EMBL" id="KZ678553">
    <property type="protein sequence ID" value="PSR79821.1"/>
    <property type="molecule type" value="Genomic_DNA"/>
</dbReference>
<gene>
    <name evidence="1" type="ORF">BD289DRAFT_441883</name>
</gene>
<dbReference type="SUPFAM" id="SSF56112">
    <property type="entry name" value="Protein kinase-like (PK-like)"/>
    <property type="match status" value="1"/>
</dbReference>
<dbReference type="PANTHER" id="PTHR23020">
    <property type="entry name" value="UNCHARACTERIZED NUCLEAR HORMONE RECEPTOR-RELATED"/>
    <property type="match status" value="1"/>
</dbReference>